<dbReference type="Proteomes" id="UP000774750">
    <property type="component" value="Unassembled WGS sequence"/>
</dbReference>
<evidence type="ECO:0000256" key="1">
    <source>
        <dbReference type="SAM" id="Phobius"/>
    </source>
</evidence>
<gene>
    <name evidence="2" type="ORF">H6A12_04540</name>
</gene>
<dbReference type="AlphaFoldDB" id="A0A939BCS4"/>
<keyword evidence="1" id="KW-0812">Transmembrane</keyword>
<dbReference type="RefSeq" id="WP_204445259.1">
    <property type="nucleotide sequence ID" value="NZ_JACJKY010000005.1"/>
</dbReference>
<keyword evidence="3" id="KW-1185">Reference proteome</keyword>
<keyword evidence="1" id="KW-1133">Transmembrane helix</keyword>
<feature type="transmembrane region" description="Helical" evidence="1">
    <location>
        <begin position="73"/>
        <end position="92"/>
    </location>
</feature>
<name>A0A939BCS4_9FIRM</name>
<protein>
    <submittedName>
        <fullName evidence="2">Uncharacterized protein</fullName>
    </submittedName>
</protein>
<keyword evidence="1" id="KW-0472">Membrane</keyword>
<reference evidence="2" key="2">
    <citation type="journal article" date="2021" name="Sci. Rep.">
        <title>The distribution of antibiotic resistance genes in chicken gut microbiota commensals.</title>
        <authorList>
            <person name="Juricova H."/>
            <person name="Matiasovicova J."/>
            <person name="Kubasova T."/>
            <person name="Cejkova D."/>
            <person name="Rychlik I."/>
        </authorList>
    </citation>
    <scope>NUCLEOTIDE SEQUENCE</scope>
    <source>
        <strain evidence="2">An559</strain>
    </source>
</reference>
<feature type="transmembrane region" description="Helical" evidence="1">
    <location>
        <begin position="47"/>
        <end position="67"/>
    </location>
</feature>
<reference evidence="2" key="1">
    <citation type="submission" date="2020-08" db="EMBL/GenBank/DDBJ databases">
        <authorList>
            <person name="Cejkova D."/>
            <person name="Kubasova T."/>
            <person name="Jahodarova E."/>
            <person name="Rychlik I."/>
        </authorList>
    </citation>
    <scope>NUCLEOTIDE SEQUENCE</scope>
    <source>
        <strain evidence="2">An559</strain>
    </source>
</reference>
<evidence type="ECO:0000313" key="3">
    <source>
        <dbReference type="Proteomes" id="UP000774750"/>
    </source>
</evidence>
<accession>A0A939BCS4</accession>
<comment type="caution">
    <text evidence="2">The sequence shown here is derived from an EMBL/GenBank/DDBJ whole genome shotgun (WGS) entry which is preliminary data.</text>
</comment>
<organism evidence="2 3">
    <name type="scientific">Merdimmobilis hominis</name>
    <dbReference type="NCBI Taxonomy" id="2897707"/>
    <lineage>
        <taxon>Bacteria</taxon>
        <taxon>Bacillati</taxon>
        <taxon>Bacillota</taxon>
        <taxon>Clostridia</taxon>
        <taxon>Eubacteriales</taxon>
        <taxon>Oscillospiraceae</taxon>
        <taxon>Merdimmobilis</taxon>
    </lineage>
</organism>
<proteinExistence type="predicted"/>
<dbReference type="EMBL" id="JACJKY010000005">
    <property type="protein sequence ID" value="MBM6920424.1"/>
    <property type="molecule type" value="Genomic_DNA"/>
</dbReference>
<sequence>MAKNKQPKKQDASSTIYARVNGISLYGKFCSVLFTDTAMELHTKPTWLFILCAWVGVMAMMSVGIFIGNFWVLTVLSIAGGVCGALLVWFLYTGKCVQSFSYQEIASFVMDRADCLINLKNNQMHTIRMMPKRQKLLISTLSEVLDQHTPHKLVKQGEYFRIEEKAVEKTN</sequence>
<evidence type="ECO:0000313" key="2">
    <source>
        <dbReference type="EMBL" id="MBM6920424.1"/>
    </source>
</evidence>